<evidence type="ECO:0000256" key="5">
    <source>
        <dbReference type="ARBA" id="ARBA00022723"/>
    </source>
</evidence>
<dbReference type="PROSITE" id="PS00841">
    <property type="entry name" value="XPG_1"/>
    <property type="match status" value="1"/>
</dbReference>
<organism evidence="19 21">
    <name type="scientific">Plasmodiophora brassicae</name>
    <name type="common">Clubroot disease agent</name>
    <dbReference type="NCBI Taxonomy" id="37360"/>
    <lineage>
        <taxon>Eukaryota</taxon>
        <taxon>Sar</taxon>
        <taxon>Rhizaria</taxon>
        <taxon>Endomyxa</taxon>
        <taxon>Phytomyxea</taxon>
        <taxon>Plasmodiophorida</taxon>
        <taxon>Plasmodiophoridae</taxon>
        <taxon>Plasmodiophora</taxon>
    </lineage>
</organism>
<evidence type="ECO:0000313" key="21">
    <source>
        <dbReference type="Proteomes" id="UP000039324"/>
    </source>
</evidence>
<dbReference type="SMART" id="SM00279">
    <property type="entry name" value="HhH2"/>
    <property type="match status" value="1"/>
</dbReference>
<dbReference type="OMA" id="MGIPWVQ"/>
<keyword evidence="10 15" id="KW-0460">Magnesium</keyword>
<keyword evidence="11 15" id="KW-0496">Mitochondrion</keyword>
<keyword evidence="9 15" id="KW-0269">Exonuclease</keyword>
<dbReference type="GO" id="GO:0003677">
    <property type="term" value="F:DNA binding"/>
    <property type="evidence" value="ECO:0007669"/>
    <property type="project" value="UniProtKB-UniRule"/>
</dbReference>
<feature type="compositionally biased region" description="Basic residues" evidence="16">
    <location>
        <begin position="369"/>
        <end position="379"/>
    </location>
</feature>
<evidence type="ECO:0000256" key="6">
    <source>
        <dbReference type="ARBA" id="ARBA00022759"/>
    </source>
</evidence>
<dbReference type="GO" id="GO:0005730">
    <property type="term" value="C:nucleolus"/>
    <property type="evidence" value="ECO:0007669"/>
    <property type="project" value="UniProtKB-SubCell"/>
</dbReference>
<keyword evidence="2 15" id="KW-0597">Phosphoprotein</keyword>
<dbReference type="GO" id="GO:0043137">
    <property type="term" value="P:DNA replication, removal of RNA primer"/>
    <property type="evidence" value="ECO:0007669"/>
    <property type="project" value="UniProtKB-UniRule"/>
</dbReference>
<dbReference type="GO" id="GO:0005739">
    <property type="term" value="C:mitochondrion"/>
    <property type="evidence" value="ECO:0007669"/>
    <property type="project" value="UniProtKB-SubCell"/>
</dbReference>
<evidence type="ECO:0000313" key="20">
    <source>
        <dbReference type="EMBL" id="SPQ99473.1"/>
    </source>
</evidence>
<dbReference type="InterPro" id="IPR006085">
    <property type="entry name" value="XPG_DNA_repair_N"/>
</dbReference>
<evidence type="ECO:0000256" key="9">
    <source>
        <dbReference type="ARBA" id="ARBA00022839"/>
    </source>
</evidence>
<dbReference type="InterPro" id="IPR006086">
    <property type="entry name" value="XPG-I_dom"/>
</dbReference>
<dbReference type="InterPro" id="IPR019974">
    <property type="entry name" value="XPG_CS"/>
</dbReference>
<dbReference type="EMBL" id="CDSF01000114">
    <property type="protein sequence ID" value="CEP01635.1"/>
    <property type="molecule type" value="Genomic_DNA"/>
</dbReference>
<comment type="similarity">
    <text evidence="14 15">Belongs to the XPG/RAD2 endonuclease family. FEN1 subfamily.</text>
</comment>
<evidence type="ECO:0000256" key="3">
    <source>
        <dbReference type="ARBA" id="ARBA00022705"/>
    </source>
</evidence>
<dbReference type="GO" id="GO:0005654">
    <property type="term" value="C:nucleoplasm"/>
    <property type="evidence" value="ECO:0007669"/>
    <property type="project" value="UniProtKB-SubCell"/>
</dbReference>
<evidence type="ECO:0000256" key="7">
    <source>
        <dbReference type="ARBA" id="ARBA00022763"/>
    </source>
</evidence>
<dbReference type="GO" id="GO:0017108">
    <property type="term" value="F:5'-flap endonuclease activity"/>
    <property type="evidence" value="ECO:0007669"/>
    <property type="project" value="UniProtKB-UniRule"/>
</dbReference>
<evidence type="ECO:0000256" key="11">
    <source>
        <dbReference type="ARBA" id="ARBA00023128"/>
    </source>
</evidence>
<dbReference type="SMART" id="SM00484">
    <property type="entry name" value="XPGI"/>
    <property type="match status" value="1"/>
</dbReference>
<keyword evidence="12 15" id="KW-0234">DNA repair</keyword>
<dbReference type="CDD" id="cd09867">
    <property type="entry name" value="PIN_FEN1"/>
    <property type="match status" value="1"/>
</dbReference>
<dbReference type="PANTHER" id="PTHR11081:SF9">
    <property type="entry name" value="FLAP ENDONUCLEASE 1"/>
    <property type="match status" value="1"/>
</dbReference>
<comment type="function">
    <text evidence="15">Structure-specific nuclease with 5'-flap endonuclease and 5'-3' exonuclease activities involved in DNA replication and repair. During DNA replication, cleaves the 5'-overhanging flap structure that is generated by displacement synthesis when DNA polymerase encounters the 5'-end of a downstream Okazaki fragment. It enters the flap from the 5'-end and then tracks to cleave the flap base, leaving a nick for ligation. Also involved in the long patch base excision repair (LP-BER) pathway, by cleaving within the apurinic/apyrimidinic (AP) site-terminated flap. Acts as a genome stabilization factor that prevents flaps from equilibrating into structures that lead to duplications and deletions. Also possesses 5'-3' exonuclease activity on nicked or gapped double-stranded DNA, and exhibits RNase H activity. Also involved in replication and repair of rDNA and in repairing mitochondrial DNA.</text>
</comment>
<dbReference type="GO" id="GO:0000287">
    <property type="term" value="F:magnesium ion binding"/>
    <property type="evidence" value="ECO:0007669"/>
    <property type="project" value="UniProtKB-UniRule"/>
</dbReference>
<dbReference type="InterPro" id="IPR036279">
    <property type="entry name" value="5-3_exonuclease_C_sf"/>
</dbReference>
<keyword evidence="6 15" id="KW-0255">Endonuclease</keyword>
<dbReference type="SUPFAM" id="SSF88723">
    <property type="entry name" value="PIN domain-like"/>
    <property type="match status" value="1"/>
</dbReference>
<dbReference type="GO" id="GO:0006284">
    <property type="term" value="P:base-excision repair"/>
    <property type="evidence" value="ECO:0007669"/>
    <property type="project" value="UniProtKB-UniRule"/>
</dbReference>
<evidence type="ECO:0000256" key="14">
    <source>
        <dbReference type="ARBA" id="ARBA00034726"/>
    </source>
</evidence>
<evidence type="ECO:0000313" key="19">
    <source>
        <dbReference type="EMBL" id="CEP01635.1"/>
    </source>
</evidence>
<geneLocation type="mitochondrion" evidence="20"/>
<evidence type="ECO:0000256" key="13">
    <source>
        <dbReference type="ARBA" id="ARBA00023242"/>
    </source>
</evidence>
<dbReference type="InterPro" id="IPR029060">
    <property type="entry name" value="PIN-like_dom_sf"/>
</dbReference>
<comment type="cofactor">
    <cofactor evidence="15">
        <name>Mg(2+)</name>
        <dbReference type="ChEBI" id="CHEBI:18420"/>
    </cofactor>
    <text evidence="15">Binds 2 magnesium ions per subunit. They probably participate in the reaction catalyzed by the enzyme. May bind an additional third magnesium ion after substrate binding.</text>
</comment>
<reference evidence="20 22" key="2">
    <citation type="submission" date="2018-03" db="EMBL/GenBank/DDBJ databases">
        <authorList>
            <person name="Fogelqvist J."/>
        </authorList>
    </citation>
    <scope>NUCLEOTIDE SEQUENCE [LARGE SCALE GENOMIC DNA]</scope>
</reference>
<evidence type="ECO:0000256" key="15">
    <source>
        <dbReference type="HAMAP-Rule" id="MF_03140"/>
    </source>
</evidence>
<evidence type="ECO:0000256" key="1">
    <source>
        <dbReference type="ARBA" id="ARBA00004173"/>
    </source>
</evidence>
<name>A0A0G4J273_PLABS</name>
<keyword evidence="4 15" id="KW-0540">Nuclease</keyword>
<dbReference type="AlphaFoldDB" id="A0A0G4J273"/>
<dbReference type="PANTHER" id="PTHR11081">
    <property type="entry name" value="FLAP ENDONUCLEASE FAMILY MEMBER"/>
    <property type="match status" value="1"/>
</dbReference>
<dbReference type="PROSITE" id="PS00842">
    <property type="entry name" value="XPG_2"/>
    <property type="match status" value="1"/>
</dbReference>
<dbReference type="EMBL" id="OVEO01000012">
    <property type="protein sequence ID" value="SPQ99473.1"/>
    <property type="molecule type" value="Genomic_DNA"/>
</dbReference>
<evidence type="ECO:0000256" key="8">
    <source>
        <dbReference type="ARBA" id="ARBA00022801"/>
    </source>
</evidence>
<evidence type="ECO:0000256" key="4">
    <source>
        <dbReference type="ARBA" id="ARBA00022722"/>
    </source>
</evidence>
<keyword evidence="7 15" id="KW-0227">DNA damage</keyword>
<dbReference type="Pfam" id="PF00752">
    <property type="entry name" value="XPG_N"/>
    <property type="match status" value="1"/>
</dbReference>
<accession>A0A0G4J273</accession>
<feature type="region of interest" description="Disordered" evidence="16">
    <location>
        <begin position="355"/>
        <end position="379"/>
    </location>
</feature>
<dbReference type="Gene3D" id="1.10.150.20">
    <property type="entry name" value="5' to 3' exonuclease, C-terminal subdomain"/>
    <property type="match status" value="1"/>
</dbReference>
<gene>
    <name evidence="19" type="ORF">PBRA_008577</name>
    <name evidence="20" type="ORF">PLBR_LOCUS6688</name>
</gene>
<dbReference type="Gene3D" id="3.40.50.1010">
    <property type="entry name" value="5'-nuclease"/>
    <property type="match status" value="1"/>
</dbReference>
<sequence>MGIKGLQKLISDHAVSAIKESEIGNYFGRKIAIDASMAIYQFMIAIRTSGESGSVQLTNENGDVTSHLQGLFYRTIRMMSAGIKPVFVFDGKPPTMKSGELLKRTDRRAEAEQNLAQAHEDGNKADVDKFSRRTVKVTREHNEECQKLLKLMGVPVVQAPCEAEAQCAAMAKAKLVYATATEDLDALTFGTPVLLRHLTYSAARKVPVAEIHLEQVLTDIGISMEQFRELCILCGCDYTGSIRGIGPQKALTLIKQHSTIEEALKHIDTEKFKVPDDFFFTEARALFDHPEVLDPSAIKLEWADPDVEGIVKFLVHDKQFDEGRVRAALDKLKDAKKKSSQQRLESFFGAPVVTKRKTAASAGKDKKPPAKKRGPKASK</sequence>
<dbReference type="HAMAP" id="MF_00614">
    <property type="entry name" value="Fen"/>
    <property type="match status" value="1"/>
</dbReference>
<dbReference type="FunFam" id="1.10.150.20:FF:000009">
    <property type="entry name" value="Flap endonuclease 1"/>
    <property type="match status" value="1"/>
</dbReference>
<keyword evidence="3 15" id="KW-0235">DNA replication</keyword>
<dbReference type="Proteomes" id="UP000039324">
    <property type="component" value="Unassembled WGS sequence"/>
</dbReference>
<keyword evidence="5 15" id="KW-0479">Metal-binding</keyword>
<keyword evidence="13 15" id="KW-0539">Nucleus</keyword>
<evidence type="ECO:0000256" key="2">
    <source>
        <dbReference type="ARBA" id="ARBA00022553"/>
    </source>
</evidence>
<dbReference type="SUPFAM" id="SSF47807">
    <property type="entry name" value="5' to 3' exonuclease, C-terminal subdomain"/>
    <property type="match status" value="1"/>
</dbReference>
<dbReference type="SMART" id="SM00485">
    <property type="entry name" value="XPGN"/>
    <property type="match status" value="1"/>
</dbReference>
<dbReference type="STRING" id="37360.A0A0G4J273"/>
<dbReference type="PRINTS" id="PR00853">
    <property type="entry name" value="XPGRADSUPER"/>
</dbReference>
<evidence type="ECO:0000256" key="10">
    <source>
        <dbReference type="ARBA" id="ARBA00022842"/>
    </source>
</evidence>
<dbReference type="CDD" id="cd09907">
    <property type="entry name" value="H3TH_FEN1-Euk"/>
    <property type="match status" value="1"/>
</dbReference>
<dbReference type="InterPro" id="IPR008918">
    <property type="entry name" value="HhH2"/>
</dbReference>
<reference evidence="19 21" key="1">
    <citation type="submission" date="2015-02" db="EMBL/GenBank/DDBJ databases">
        <authorList>
            <person name="Chooi Y.-H."/>
        </authorList>
    </citation>
    <scope>NUCLEOTIDE SEQUENCE [LARGE SCALE GENOMIC DNA]</scope>
    <source>
        <strain evidence="19">E3</strain>
    </source>
</reference>
<evidence type="ECO:0000259" key="17">
    <source>
        <dbReference type="SMART" id="SM00484"/>
    </source>
</evidence>
<dbReference type="EC" id="3.1.-.-" evidence="15"/>
<dbReference type="InterPro" id="IPR006084">
    <property type="entry name" value="XPG/Rad2"/>
</dbReference>
<dbReference type="FunFam" id="3.40.50.1010:FF:000003">
    <property type="entry name" value="Flap endonuclease 1"/>
    <property type="match status" value="1"/>
</dbReference>
<protein>
    <recommendedName>
        <fullName evidence="15">Flap endonuclease 1</fullName>
        <shortName evidence="15">FEN-1</shortName>
        <ecNumber evidence="15">3.1.-.-</ecNumber>
    </recommendedName>
    <alternativeName>
        <fullName evidence="15">Flap structure-specific endonuclease 1</fullName>
    </alternativeName>
</protein>
<dbReference type="Proteomes" id="UP000290189">
    <property type="component" value="Unassembled WGS sequence"/>
</dbReference>
<comment type="subcellular location">
    <subcellularLocation>
        <location evidence="1 15">Mitochondrion</location>
    </subcellularLocation>
    <subcellularLocation>
        <location evidence="15">Nucleus</location>
        <location evidence="15">Nucleolus</location>
    </subcellularLocation>
    <subcellularLocation>
        <location evidence="15">Nucleus</location>
        <location evidence="15">Nucleoplasm</location>
    </subcellularLocation>
    <text evidence="15">Resides mostly in the nucleoli and relocalizes to the nucleoplasm upon DNA damage.</text>
</comment>
<dbReference type="OrthoDB" id="1937206at2759"/>
<proteinExistence type="inferred from homology"/>
<feature type="domain" description="XPG N-terminal" evidence="18">
    <location>
        <begin position="1"/>
        <end position="111"/>
    </location>
</feature>
<evidence type="ECO:0000313" key="22">
    <source>
        <dbReference type="Proteomes" id="UP000290189"/>
    </source>
</evidence>
<evidence type="ECO:0000259" key="18">
    <source>
        <dbReference type="SMART" id="SM00485"/>
    </source>
</evidence>
<dbReference type="InterPro" id="IPR023426">
    <property type="entry name" value="Flap_endonuc"/>
</dbReference>
<evidence type="ECO:0000256" key="12">
    <source>
        <dbReference type="ARBA" id="ARBA00023204"/>
    </source>
</evidence>
<dbReference type="Pfam" id="PF00867">
    <property type="entry name" value="XPG_I"/>
    <property type="match status" value="1"/>
</dbReference>
<keyword evidence="8 15" id="KW-0378">Hydrolase</keyword>
<dbReference type="GO" id="GO:0008409">
    <property type="term" value="F:5'-3' exonuclease activity"/>
    <property type="evidence" value="ECO:0007669"/>
    <property type="project" value="UniProtKB-UniRule"/>
</dbReference>
<feature type="domain" description="XPG-I" evidence="17">
    <location>
        <begin position="150"/>
        <end position="222"/>
    </location>
</feature>
<evidence type="ECO:0000256" key="16">
    <source>
        <dbReference type="SAM" id="MobiDB-lite"/>
    </source>
</evidence>
<keyword evidence="21" id="KW-1185">Reference proteome</keyword>